<evidence type="ECO:0000313" key="4">
    <source>
        <dbReference type="EMBL" id="KAJ9606106.1"/>
    </source>
</evidence>
<gene>
    <name evidence="4" type="ORF">H2200_009067</name>
</gene>
<dbReference type="Proteomes" id="UP001172673">
    <property type="component" value="Unassembled WGS sequence"/>
</dbReference>
<proteinExistence type="predicted"/>
<keyword evidence="5" id="KW-1185">Reference proteome</keyword>
<sequence>MSRYSSDSDGSDFKLEVIHAEKTENNVPALLFPRPAHHAQSHGSTVDQQAGIQPGFILTKGNSPEVWVTTTGVEQITQRKKAGDARRKKRVIVLVVGVLVAVAAVVGGVVGGLLSKHSKSKSSPGSSQPSSPASGTGGASPTMSGPAIALASYAFPTAVSWGYPHLEVFAVNSSVIPAWKYRQLVSPDSETSEWVPSQDTGEAFTSLGGFTEPAQFGIAATTRNGTDVDIFTWSTDESLRWKHHGSDMSWDPSPTSWKSLANVLLGPPAVVSWAADRLDVFVINIAYGLSQIWWTVEGGWHEWSTFTSQYSWLTYAPTVVSWAEGRLDVFLVGAEDQALYHRYFDEEWQPADFEKLGGFCTSRPVAVSREEGEIDLVVRGGDAGLWYISFSQDGSTGDRWSNWTSISGNVAVQGEPEVIADGPSYLQVFAWGVDNQLLHKSYNAQTESWAPGIGFETLGEGLAGPPKAVYDGRGIHVFAYLQDAQQLGRKSWDAASNTWSPGQGFELLGSVE</sequence>
<evidence type="ECO:0000259" key="3">
    <source>
        <dbReference type="Pfam" id="PF26607"/>
    </source>
</evidence>
<accession>A0AA38X3M6</accession>
<dbReference type="InterPro" id="IPR058502">
    <property type="entry name" value="PLL-like_beta-prop"/>
</dbReference>
<keyword evidence="2" id="KW-1133">Transmembrane helix</keyword>
<reference evidence="4" key="1">
    <citation type="submission" date="2022-10" db="EMBL/GenBank/DDBJ databases">
        <title>Culturing micro-colonial fungi from biological soil crusts in the Mojave desert and describing Neophaeococcomyces mojavensis, and introducing the new genera and species Taxawa tesnikishii.</title>
        <authorList>
            <person name="Kurbessoian T."/>
            <person name="Stajich J.E."/>
        </authorList>
    </citation>
    <scope>NUCLEOTIDE SEQUENCE</scope>
    <source>
        <strain evidence="4">TK_41</strain>
    </source>
</reference>
<dbReference type="SUPFAM" id="SSF89372">
    <property type="entry name" value="Fucose-specific lectin"/>
    <property type="match status" value="2"/>
</dbReference>
<protein>
    <recommendedName>
        <fullName evidence="3">PLL-like beta propeller domain-containing protein</fullName>
    </recommendedName>
</protein>
<dbReference type="AlphaFoldDB" id="A0AA38X3M6"/>
<evidence type="ECO:0000256" key="2">
    <source>
        <dbReference type="SAM" id="Phobius"/>
    </source>
</evidence>
<dbReference type="Gene3D" id="2.120.10.70">
    <property type="entry name" value="Fucose-specific lectin"/>
    <property type="match status" value="2"/>
</dbReference>
<keyword evidence="2" id="KW-0472">Membrane</keyword>
<feature type="domain" description="PLL-like beta propeller" evidence="3">
    <location>
        <begin position="226"/>
        <end position="500"/>
    </location>
</feature>
<feature type="transmembrane region" description="Helical" evidence="2">
    <location>
        <begin position="91"/>
        <end position="114"/>
    </location>
</feature>
<organism evidence="4 5">
    <name type="scientific">Cladophialophora chaetospira</name>
    <dbReference type="NCBI Taxonomy" id="386627"/>
    <lineage>
        <taxon>Eukaryota</taxon>
        <taxon>Fungi</taxon>
        <taxon>Dikarya</taxon>
        <taxon>Ascomycota</taxon>
        <taxon>Pezizomycotina</taxon>
        <taxon>Eurotiomycetes</taxon>
        <taxon>Chaetothyriomycetidae</taxon>
        <taxon>Chaetothyriales</taxon>
        <taxon>Herpotrichiellaceae</taxon>
        <taxon>Cladophialophora</taxon>
    </lineage>
</organism>
<evidence type="ECO:0000256" key="1">
    <source>
        <dbReference type="SAM" id="MobiDB-lite"/>
    </source>
</evidence>
<keyword evidence="2" id="KW-0812">Transmembrane</keyword>
<feature type="compositionally biased region" description="Low complexity" evidence="1">
    <location>
        <begin position="121"/>
        <end position="141"/>
    </location>
</feature>
<feature type="region of interest" description="Disordered" evidence="1">
    <location>
        <begin position="116"/>
        <end position="141"/>
    </location>
</feature>
<name>A0AA38X3M6_9EURO</name>
<dbReference type="Pfam" id="PF26607">
    <property type="entry name" value="DUF8189"/>
    <property type="match status" value="1"/>
</dbReference>
<dbReference type="EMBL" id="JAPDRK010000014">
    <property type="protein sequence ID" value="KAJ9606106.1"/>
    <property type="molecule type" value="Genomic_DNA"/>
</dbReference>
<comment type="caution">
    <text evidence="4">The sequence shown here is derived from an EMBL/GenBank/DDBJ whole genome shotgun (WGS) entry which is preliminary data.</text>
</comment>
<evidence type="ECO:0000313" key="5">
    <source>
        <dbReference type="Proteomes" id="UP001172673"/>
    </source>
</evidence>